<name>A0A5C8NRV0_9BURK</name>
<dbReference type="EMBL" id="VDUY01000007">
    <property type="protein sequence ID" value="TXL63857.1"/>
    <property type="molecule type" value="Genomic_DNA"/>
</dbReference>
<keyword evidence="3" id="KW-0067">ATP-binding</keyword>
<feature type="region of interest" description="Disordered" evidence="4">
    <location>
        <begin position="351"/>
        <end position="372"/>
    </location>
</feature>
<evidence type="ECO:0008006" key="7">
    <source>
        <dbReference type="Google" id="ProtNLM"/>
    </source>
</evidence>
<evidence type="ECO:0000256" key="2">
    <source>
        <dbReference type="ARBA" id="ARBA00022741"/>
    </source>
</evidence>
<feature type="compositionally biased region" description="Low complexity" evidence="4">
    <location>
        <begin position="300"/>
        <end position="320"/>
    </location>
</feature>
<feature type="region of interest" description="Disordered" evidence="4">
    <location>
        <begin position="273"/>
        <end position="338"/>
    </location>
</feature>
<keyword evidence="2" id="KW-0547">Nucleotide-binding</keyword>
<dbReference type="OrthoDB" id="8441067at2"/>
<gene>
    <name evidence="5" type="ORF">FHP08_16325</name>
</gene>
<dbReference type="PANTHER" id="PTHR43585">
    <property type="entry name" value="FUMIPYRROLE BIOSYNTHESIS PROTEIN C"/>
    <property type="match status" value="1"/>
</dbReference>
<sequence>MQPQAPGNRPLRLLLLFEKEWDAGGFAPLLEAGEIEVFAEGFDLFRFPDNARLLAFDPWTFVERICRKYRGRVDAVVSNNEQFGALPAAVVAQRLGLPGNDPAAVCRAHHKLLARQVQHSVAPQASIAAVALPMALDDPGVRDPAALAEVLAAAAIRQPAFVKPIKATFSVLARTVRTPEELARHPDFGRFERLVIRRLVAPYAALASRYLTMPCDPTRMIVEEPVDAHQLNVDGYVFDGEVRVVGIVDEWMYAGERAGALRRGGELRVPALRRRSDAGRRRGRARLAGSRVPGREARPLSVARAQSRARVQVARLAPIRGPEPRRGRRGGARPGPRENLRALRLALRQARSGLDPALPRGGQSELMNRSCS</sequence>
<evidence type="ECO:0000313" key="5">
    <source>
        <dbReference type="EMBL" id="TXL63857.1"/>
    </source>
</evidence>
<reference evidence="5 6" key="1">
    <citation type="submission" date="2019-06" db="EMBL/GenBank/DDBJ databases">
        <title>Quisquiliibacterium sp. nov., isolated from a maize field.</title>
        <authorList>
            <person name="Lin S.-Y."/>
            <person name="Tsai C.-F."/>
            <person name="Young C.-C."/>
        </authorList>
    </citation>
    <scope>NUCLEOTIDE SEQUENCE [LARGE SCALE GENOMIC DNA]</scope>
    <source>
        <strain evidence="5 6">CC-CFT501</strain>
    </source>
</reference>
<dbReference type="GO" id="GO:0005524">
    <property type="term" value="F:ATP binding"/>
    <property type="evidence" value="ECO:0007669"/>
    <property type="project" value="UniProtKB-KW"/>
</dbReference>
<keyword evidence="6" id="KW-1185">Reference proteome</keyword>
<dbReference type="Proteomes" id="UP000321548">
    <property type="component" value="Unassembled WGS sequence"/>
</dbReference>
<dbReference type="InterPro" id="IPR052032">
    <property type="entry name" value="ATP-dep_AA_Ligase"/>
</dbReference>
<dbReference type="PANTHER" id="PTHR43585:SF2">
    <property type="entry name" value="ATP-GRASP ENZYME FSQD"/>
    <property type="match status" value="1"/>
</dbReference>
<dbReference type="AlphaFoldDB" id="A0A5C8NRV0"/>
<dbReference type="GO" id="GO:0016874">
    <property type="term" value="F:ligase activity"/>
    <property type="evidence" value="ECO:0007669"/>
    <property type="project" value="UniProtKB-KW"/>
</dbReference>
<evidence type="ECO:0000256" key="1">
    <source>
        <dbReference type="ARBA" id="ARBA00022598"/>
    </source>
</evidence>
<evidence type="ECO:0000256" key="4">
    <source>
        <dbReference type="SAM" id="MobiDB-lite"/>
    </source>
</evidence>
<organism evidence="5 6">
    <name type="scientific">Zeimonas arvi</name>
    <dbReference type="NCBI Taxonomy" id="2498847"/>
    <lineage>
        <taxon>Bacteria</taxon>
        <taxon>Pseudomonadati</taxon>
        <taxon>Pseudomonadota</taxon>
        <taxon>Betaproteobacteria</taxon>
        <taxon>Burkholderiales</taxon>
        <taxon>Burkholderiaceae</taxon>
        <taxon>Zeimonas</taxon>
    </lineage>
</organism>
<keyword evidence="1" id="KW-0436">Ligase</keyword>
<comment type="caution">
    <text evidence="5">The sequence shown here is derived from an EMBL/GenBank/DDBJ whole genome shotgun (WGS) entry which is preliminary data.</text>
</comment>
<evidence type="ECO:0000313" key="6">
    <source>
        <dbReference type="Proteomes" id="UP000321548"/>
    </source>
</evidence>
<proteinExistence type="predicted"/>
<dbReference type="RefSeq" id="WP_147705551.1">
    <property type="nucleotide sequence ID" value="NZ_VDUY01000007.1"/>
</dbReference>
<accession>A0A5C8NRV0</accession>
<evidence type="ECO:0000256" key="3">
    <source>
        <dbReference type="ARBA" id="ARBA00022840"/>
    </source>
</evidence>
<dbReference type="Gene3D" id="3.30.470.20">
    <property type="entry name" value="ATP-grasp fold, B domain"/>
    <property type="match status" value="1"/>
</dbReference>
<protein>
    <recommendedName>
        <fullName evidence="7">ATP-grasp domain-containing protein</fullName>
    </recommendedName>
</protein>